<gene>
    <name evidence="3" type="ORF">ACFSYH_00490</name>
</gene>
<feature type="region of interest" description="Disordered" evidence="1">
    <location>
        <begin position="299"/>
        <end position="347"/>
    </location>
</feature>
<reference evidence="4" key="1">
    <citation type="journal article" date="2019" name="Int. J. Syst. Evol. Microbiol.">
        <title>The Global Catalogue of Microorganisms (GCM) 10K type strain sequencing project: providing services to taxonomists for standard genome sequencing and annotation.</title>
        <authorList>
            <consortium name="The Broad Institute Genomics Platform"/>
            <consortium name="The Broad Institute Genome Sequencing Center for Infectious Disease"/>
            <person name="Wu L."/>
            <person name="Ma J."/>
        </authorList>
    </citation>
    <scope>NUCLEOTIDE SEQUENCE [LARGE SCALE GENOMIC DNA]</scope>
    <source>
        <strain evidence="4">KCTC 33576</strain>
    </source>
</reference>
<feature type="region of interest" description="Disordered" evidence="1">
    <location>
        <begin position="1"/>
        <end position="280"/>
    </location>
</feature>
<feature type="compositionally biased region" description="Low complexity" evidence="1">
    <location>
        <begin position="30"/>
        <end position="50"/>
    </location>
</feature>
<feature type="transmembrane region" description="Helical" evidence="2">
    <location>
        <begin position="508"/>
        <end position="529"/>
    </location>
</feature>
<feature type="compositionally biased region" description="Polar residues" evidence="1">
    <location>
        <begin position="301"/>
        <end position="317"/>
    </location>
</feature>
<evidence type="ECO:0000313" key="4">
    <source>
        <dbReference type="Proteomes" id="UP001597391"/>
    </source>
</evidence>
<feature type="region of interest" description="Disordered" evidence="1">
    <location>
        <begin position="396"/>
        <end position="429"/>
    </location>
</feature>
<protein>
    <submittedName>
        <fullName evidence="3">Uncharacterized protein</fullName>
    </submittedName>
</protein>
<keyword evidence="2" id="KW-0472">Membrane</keyword>
<feature type="compositionally biased region" description="Low complexity" evidence="1">
    <location>
        <begin position="127"/>
        <end position="141"/>
    </location>
</feature>
<proteinExistence type="predicted"/>
<keyword evidence="2" id="KW-0812">Transmembrane</keyword>
<name>A0ABW5XB14_9MICO</name>
<feature type="compositionally biased region" description="Polar residues" evidence="1">
    <location>
        <begin position="94"/>
        <end position="114"/>
    </location>
</feature>
<organism evidence="3 4">
    <name type="scientific">Populibacterium corticicola</name>
    <dbReference type="NCBI Taxonomy" id="1812826"/>
    <lineage>
        <taxon>Bacteria</taxon>
        <taxon>Bacillati</taxon>
        <taxon>Actinomycetota</taxon>
        <taxon>Actinomycetes</taxon>
        <taxon>Micrococcales</taxon>
        <taxon>Jonesiaceae</taxon>
        <taxon>Populibacterium</taxon>
    </lineage>
</organism>
<evidence type="ECO:0000256" key="2">
    <source>
        <dbReference type="SAM" id="Phobius"/>
    </source>
</evidence>
<evidence type="ECO:0000313" key="3">
    <source>
        <dbReference type="EMBL" id="MFD2839052.1"/>
    </source>
</evidence>
<accession>A0ABW5XB14</accession>
<evidence type="ECO:0000256" key="1">
    <source>
        <dbReference type="SAM" id="MobiDB-lite"/>
    </source>
</evidence>
<dbReference type="RefSeq" id="WP_377464454.1">
    <property type="nucleotide sequence ID" value="NZ_JBHUOP010000001.1"/>
</dbReference>
<dbReference type="Proteomes" id="UP001597391">
    <property type="component" value="Unassembled WGS sequence"/>
</dbReference>
<keyword evidence="2" id="KW-1133">Transmembrane helix</keyword>
<dbReference type="EMBL" id="JBHUOP010000001">
    <property type="protein sequence ID" value="MFD2839052.1"/>
    <property type="molecule type" value="Genomic_DNA"/>
</dbReference>
<keyword evidence="4" id="KW-1185">Reference proteome</keyword>
<sequence length="557" mass="57608">MSSPNPHDEQGRPLTRRELRELAEKQAMLATPNPQVNAAPQPAFPPTAQAVSTPAPTHQSAPPVRRTTARPAPTRSVPGANTPIPHEAIGRSQRPGTDNRPSGVQSGVPQQSPAGRSPEGTSHRSRAQAQPVSPQASAPASEQGGLRSRPVVTPTEQPVQVTRRSMYTQAPAAGVPQVTPPAQAGAVRMLEETGTLSRLVDPREFEPSRQPVAPPRQGPSEDRARMLEANTATAPAVPRSNLAGFMRQAPPSSQIPRVEQDEHGNWRASSGAEVQDRVAQTGAVLPQWNAGSSPFAEFSSRVGQTQDGNSFTPQQQVGGSGLPARSSAFQAQGQRAEGAAGSIEGEQARETGVTGGFTAATAPPAWEAITSVDSTLPVDPTVGGVAVSSLLAQTQSATNQPGPGVGATGPTPLGGGLSTPPGSRGPIVDEPTAAMAAVSQELPLSFAPGSGGTGAQGQQNPFGAAPFGEQPDQQPSGFGDFAGLQVDETAEAEDLDEEDAELDHSYTWLHYMILVAVAFVLGMVIWKVALDSEPADRGAETEAASVSVNVDPLAIRA</sequence>
<comment type="caution">
    <text evidence="3">The sequence shown here is derived from an EMBL/GenBank/DDBJ whole genome shotgun (WGS) entry which is preliminary data.</text>
</comment>
<feature type="region of interest" description="Disordered" evidence="1">
    <location>
        <begin position="444"/>
        <end position="481"/>
    </location>
</feature>
<feature type="compositionally biased region" description="Low complexity" evidence="1">
    <location>
        <begin position="150"/>
        <end position="162"/>
    </location>
</feature>
<feature type="compositionally biased region" description="Low complexity" evidence="1">
    <location>
        <begin position="328"/>
        <end position="341"/>
    </location>
</feature>
<feature type="compositionally biased region" description="Low complexity" evidence="1">
    <location>
        <begin position="60"/>
        <end position="78"/>
    </location>
</feature>
<feature type="compositionally biased region" description="Basic and acidic residues" evidence="1">
    <location>
        <begin position="1"/>
        <end position="24"/>
    </location>
</feature>
<feature type="compositionally biased region" description="Gly residues" evidence="1">
    <location>
        <begin position="403"/>
        <end position="417"/>
    </location>
</feature>